<dbReference type="EMBL" id="KJ947871">
    <property type="protein sequence ID" value="AJW30960.1"/>
    <property type="molecule type" value="Genomic_DNA"/>
</dbReference>
<reference evidence="1" key="1">
    <citation type="submission" date="2014-06" db="EMBL/GenBank/DDBJ databases">
        <authorList>
            <person name="Berube P.M."/>
        </authorList>
    </citation>
    <scope>NUCLEOTIDE SEQUENCE</scope>
    <source>
        <strain evidence="1">P0903-H212</strain>
    </source>
</reference>
<sequence>MASINIDGKEYDIDALSDDAKSQLGSLQFVQGEMKRIEAQMAVYKTAYAAYSNALKNAVEE</sequence>
<protein>
    <submittedName>
        <fullName evidence="1">Uncharacterized protein</fullName>
    </submittedName>
</protein>
<name>A0A0D5A3T6_PROMR</name>
<proteinExistence type="predicted"/>
<organism evidence="1">
    <name type="scientific">Prochlorococcus marinus str. P0903-H212</name>
    <dbReference type="NCBI Taxonomy" id="1622208"/>
    <lineage>
        <taxon>Bacteria</taxon>
        <taxon>Bacillati</taxon>
        <taxon>Cyanobacteriota</taxon>
        <taxon>Cyanophyceae</taxon>
        <taxon>Synechococcales</taxon>
        <taxon>Prochlorococcaceae</taxon>
        <taxon>Prochlorococcus</taxon>
    </lineage>
</organism>
<gene>
    <name evidence="1" type="ORF">FA03_0128</name>
</gene>
<dbReference type="AlphaFoldDB" id="A0A0D5A3T6"/>
<evidence type="ECO:0000313" key="1">
    <source>
        <dbReference type="EMBL" id="AJW30960.1"/>
    </source>
</evidence>
<accession>A0A0D5A3T6</accession>